<dbReference type="InterPro" id="IPR023393">
    <property type="entry name" value="START-like_dom_sf"/>
</dbReference>
<sequence length="232" mass="23631">MKLDNTFRIPVPAAQAWHVLLDLERIAPCVPGADITSREGEDFHGRIKVKLGPVGLSYSGIITVVSQDEAAGIAVLQGRGREVRGNGTAKATITCRLVESEGATDVFVDTELSITGKPAQFGRGALADVAGTLIGQFATNLAAEITAAAPAPAADALSPSAAATSPDAPEHTPAPAPAAAATPPPRTPAEPIDLLATAGASSMARYGGIALLVVAGLLFALLRRRRSDRSAG</sequence>
<keyword evidence="2" id="KW-0472">Membrane</keyword>
<feature type="region of interest" description="Disordered" evidence="1">
    <location>
        <begin position="157"/>
        <end position="191"/>
    </location>
</feature>
<dbReference type="Proteomes" id="UP001601992">
    <property type="component" value="Unassembled WGS sequence"/>
</dbReference>
<name>A0ABW6RTS5_9NOCA</name>
<dbReference type="Gene3D" id="3.30.530.20">
    <property type="match status" value="1"/>
</dbReference>
<dbReference type="Pfam" id="PF06240">
    <property type="entry name" value="COXG"/>
    <property type="match status" value="1"/>
</dbReference>
<keyword evidence="2" id="KW-1133">Transmembrane helix</keyword>
<protein>
    <submittedName>
        <fullName evidence="3">SRPBCC family protein</fullName>
    </submittedName>
</protein>
<feature type="compositionally biased region" description="Pro residues" evidence="1">
    <location>
        <begin position="172"/>
        <end position="188"/>
    </location>
</feature>
<feature type="compositionally biased region" description="Low complexity" evidence="1">
    <location>
        <begin position="157"/>
        <end position="171"/>
    </location>
</feature>
<dbReference type="SUPFAM" id="SSF55961">
    <property type="entry name" value="Bet v1-like"/>
    <property type="match status" value="1"/>
</dbReference>
<keyword evidence="4" id="KW-1185">Reference proteome</keyword>
<evidence type="ECO:0000256" key="1">
    <source>
        <dbReference type="SAM" id="MobiDB-lite"/>
    </source>
</evidence>
<evidence type="ECO:0000313" key="3">
    <source>
        <dbReference type="EMBL" id="MFF3567414.1"/>
    </source>
</evidence>
<dbReference type="PANTHER" id="PTHR38588:SF1">
    <property type="entry name" value="BLL0334 PROTEIN"/>
    <property type="match status" value="1"/>
</dbReference>
<dbReference type="InterPro" id="IPR010419">
    <property type="entry name" value="CO_DH_gsu"/>
</dbReference>
<dbReference type="PANTHER" id="PTHR38588">
    <property type="entry name" value="BLL0334 PROTEIN"/>
    <property type="match status" value="1"/>
</dbReference>
<dbReference type="RefSeq" id="WP_040825403.1">
    <property type="nucleotide sequence ID" value="NZ_JBIAQY010000002.1"/>
</dbReference>
<gene>
    <name evidence="3" type="ORF">ACFYXQ_06485</name>
</gene>
<comment type="caution">
    <text evidence="3">The sequence shown here is derived from an EMBL/GenBank/DDBJ whole genome shotgun (WGS) entry which is preliminary data.</text>
</comment>
<accession>A0ABW6RTS5</accession>
<feature type="transmembrane region" description="Helical" evidence="2">
    <location>
        <begin position="203"/>
        <end position="222"/>
    </location>
</feature>
<dbReference type="CDD" id="cd07823">
    <property type="entry name" value="SRPBCC_5"/>
    <property type="match status" value="1"/>
</dbReference>
<reference evidence="3 4" key="1">
    <citation type="submission" date="2024-10" db="EMBL/GenBank/DDBJ databases">
        <title>The Natural Products Discovery Center: Release of the First 8490 Sequenced Strains for Exploring Actinobacteria Biosynthetic Diversity.</title>
        <authorList>
            <person name="Kalkreuter E."/>
            <person name="Kautsar S.A."/>
            <person name="Yang D."/>
            <person name="Bader C.D."/>
            <person name="Teijaro C.N."/>
            <person name="Fluegel L."/>
            <person name="Davis C.M."/>
            <person name="Simpson J.R."/>
            <person name="Lauterbach L."/>
            <person name="Steele A.D."/>
            <person name="Gui C."/>
            <person name="Meng S."/>
            <person name="Li G."/>
            <person name="Viehrig K."/>
            <person name="Ye F."/>
            <person name="Su P."/>
            <person name="Kiefer A.F."/>
            <person name="Nichols A."/>
            <person name="Cepeda A.J."/>
            <person name="Yan W."/>
            <person name="Fan B."/>
            <person name="Jiang Y."/>
            <person name="Adhikari A."/>
            <person name="Zheng C.-J."/>
            <person name="Schuster L."/>
            <person name="Cowan T.M."/>
            <person name="Smanski M.J."/>
            <person name="Chevrette M.G."/>
            <person name="De Carvalho L.P.S."/>
            <person name="Shen B."/>
        </authorList>
    </citation>
    <scope>NUCLEOTIDE SEQUENCE [LARGE SCALE GENOMIC DNA]</scope>
    <source>
        <strain evidence="3 4">NPDC002593</strain>
    </source>
</reference>
<proteinExistence type="predicted"/>
<dbReference type="EMBL" id="JBIAQY010000002">
    <property type="protein sequence ID" value="MFF3567414.1"/>
    <property type="molecule type" value="Genomic_DNA"/>
</dbReference>
<organism evidence="3 4">
    <name type="scientific">Nocardia jiangxiensis</name>
    <dbReference type="NCBI Taxonomy" id="282685"/>
    <lineage>
        <taxon>Bacteria</taxon>
        <taxon>Bacillati</taxon>
        <taxon>Actinomycetota</taxon>
        <taxon>Actinomycetes</taxon>
        <taxon>Mycobacteriales</taxon>
        <taxon>Nocardiaceae</taxon>
        <taxon>Nocardia</taxon>
    </lineage>
</organism>
<keyword evidence="2" id="KW-0812">Transmembrane</keyword>
<evidence type="ECO:0000256" key="2">
    <source>
        <dbReference type="SAM" id="Phobius"/>
    </source>
</evidence>
<evidence type="ECO:0000313" key="4">
    <source>
        <dbReference type="Proteomes" id="UP001601992"/>
    </source>
</evidence>